<feature type="region of interest" description="Disordered" evidence="1">
    <location>
        <begin position="559"/>
        <end position="598"/>
    </location>
</feature>
<evidence type="ECO:0000313" key="2">
    <source>
        <dbReference type="EMBL" id="CCX12678.1"/>
    </source>
</evidence>
<feature type="compositionally biased region" description="Low complexity" evidence="1">
    <location>
        <begin position="431"/>
        <end position="443"/>
    </location>
</feature>
<feature type="compositionally biased region" description="Polar residues" evidence="1">
    <location>
        <begin position="266"/>
        <end position="275"/>
    </location>
</feature>
<dbReference type="AlphaFoldDB" id="U4L6T3"/>
<feature type="region of interest" description="Disordered" evidence="1">
    <location>
        <begin position="421"/>
        <end position="450"/>
    </location>
</feature>
<feature type="region of interest" description="Disordered" evidence="1">
    <location>
        <begin position="1"/>
        <end position="118"/>
    </location>
</feature>
<feature type="compositionally biased region" description="Polar residues" evidence="1">
    <location>
        <begin position="727"/>
        <end position="743"/>
    </location>
</feature>
<feature type="region of interest" description="Disordered" evidence="1">
    <location>
        <begin position="226"/>
        <end position="385"/>
    </location>
</feature>
<dbReference type="EMBL" id="HF935723">
    <property type="protein sequence ID" value="CCX12678.1"/>
    <property type="molecule type" value="Genomic_DNA"/>
</dbReference>
<evidence type="ECO:0000256" key="1">
    <source>
        <dbReference type="SAM" id="MobiDB-lite"/>
    </source>
</evidence>
<feature type="region of interest" description="Disordered" evidence="1">
    <location>
        <begin position="726"/>
        <end position="745"/>
    </location>
</feature>
<feature type="compositionally biased region" description="Basic and acidic residues" evidence="1">
    <location>
        <begin position="358"/>
        <end position="368"/>
    </location>
</feature>
<organism evidence="2 3">
    <name type="scientific">Pyronema omphalodes (strain CBS 100304)</name>
    <name type="common">Pyronema confluens</name>
    <dbReference type="NCBI Taxonomy" id="1076935"/>
    <lineage>
        <taxon>Eukaryota</taxon>
        <taxon>Fungi</taxon>
        <taxon>Dikarya</taxon>
        <taxon>Ascomycota</taxon>
        <taxon>Pezizomycotina</taxon>
        <taxon>Pezizomycetes</taxon>
        <taxon>Pezizales</taxon>
        <taxon>Pyronemataceae</taxon>
        <taxon>Pyronema</taxon>
    </lineage>
</organism>
<keyword evidence="3" id="KW-1185">Reference proteome</keyword>
<accession>U4L6T3</accession>
<feature type="compositionally biased region" description="Basic residues" evidence="1">
    <location>
        <begin position="281"/>
        <end position="290"/>
    </location>
</feature>
<gene>
    <name evidence="2" type="ORF">PCON_12272</name>
</gene>
<feature type="compositionally biased region" description="Polar residues" evidence="1">
    <location>
        <begin position="308"/>
        <end position="317"/>
    </location>
</feature>
<sequence length="878" mass="96696">MKPQTTDVAEEIDSGRLEKSHNIHTSSPSENKDHNGSSRTNGINDNGKVDHAVNGRGSVEINNTSDTPLKGQGCQNSKSYWKPISSPRPTDPWSKKVAATGDRNRTGSPSPKGEEKMKTTENQNTEELFHTPSWEQAQPAWKKAFPTMIEHAGMNSTNDGEMTSDKQITIHTTFTPSMENKNGNLCTAYRSTVHHVTNVLEPIEKPKITKIDSSYEIIVIPVDMSSLSPEQDNPKRPQQKTRYRAPPRRNVAGRTPEHSRAPSIADFSSTESTSNDEPRRLYTRRGRRGNKTIGMVVEPAAMRENRNKNVSGGTTSVKTEDKGVQVGGGEEKPSMVYGPEVPSQPIPAVITHLPSPSRSDDCTTDKSPPRQPTTPEAASPKKLSINTCSSEVKNLRQNVRQLPQSPRSPRTPPHLLHSSTALSQRTARRMNSFSSDNSHSPSPTKTDDERLADGIARSQQVLKDLFKTQNEALSRRYLEERKKAARESAEVKKIGAYNIKDVKIEDSMKSLGKKEVDLNDTEVAVNDTRPDDVADEPIASVHPEVIAGSAHGAFSRAHRDAFGSPTTSTKDDLPAQHANDTSLGHSDAAQFPSPVENDSCLAPITIRTRNAIATDCIETCSTDNSNDIIASPESDIEIKYQQNINTDESPTESSFQRAVVENVPSESPAQNIGDDDAGNTVRCVSKEVEKGDWIAATIQEVPDGGASPATALEEIGENNVPIDAPMQDQNENNRQGANVTEDQSSVEDVITDRSQEGDQRFKDVNAAVRRDFKRYDPLTEEFRPRKIDRIATISEEIDDSDDLSDQEDHSSRINEFKPLDLGIFEIPVPLHNAWLRDPTQCMLRFGSAIGIPPEQRVLHKHDEITGEIVSSTEIDVHG</sequence>
<feature type="compositionally biased region" description="Basic and acidic residues" evidence="1">
    <location>
        <begin position="318"/>
        <end position="333"/>
    </location>
</feature>
<protein>
    <submittedName>
        <fullName evidence="2">Uncharacterized protein</fullName>
    </submittedName>
</protein>
<feature type="compositionally biased region" description="Basic residues" evidence="1">
    <location>
        <begin position="237"/>
        <end position="247"/>
    </location>
</feature>
<name>U4L6T3_PYROM</name>
<proteinExistence type="predicted"/>
<evidence type="ECO:0000313" key="3">
    <source>
        <dbReference type="Proteomes" id="UP000018144"/>
    </source>
</evidence>
<dbReference type="Proteomes" id="UP000018144">
    <property type="component" value="Unassembled WGS sequence"/>
</dbReference>
<reference evidence="2 3" key="1">
    <citation type="journal article" date="2013" name="PLoS Genet.">
        <title>The genome and development-dependent transcriptomes of Pyronema confluens: a window into fungal evolution.</title>
        <authorList>
            <person name="Traeger S."/>
            <person name="Altegoer F."/>
            <person name="Freitag M."/>
            <person name="Gabaldon T."/>
            <person name="Kempken F."/>
            <person name="Kumar A."/>
            <person name="Marcet-Houben M."/>
            <person name="Poggeler S."/>
            <person name="Stajich J.E."/>
            <person name="Nowrousian M."/>
        </authorList>
    </citation>
    <scope>NUCLEOTIDE SEQUENCE [LARGE SCALE GENOMIC DNA]</scope>
    <source>
        <strain evidence="3">CBS 100304</strain>
        <tissue evidence="2">Vegetative mycelium</tissue>
    </source>
</reference>
<feature type="compositionally biased region" description="Polar residues" evidence="1">
    <location>
        <begin position="60"/>
        <end position="79"/>
    </location>
</feature>